<keyword evidence="1" id="KW-0812">Transmembrane</keyword>
<keyword evidence="1" id="KW-1133">Transmembrane helix</keyword>
<feature type="transmembrane region" description="Helical" evidence="1">
    <location>
        <begin position="66"/>
        <end position="91"/>
    </location>
</feature>
<feature type="transmembrane region" description="Helical" evidence="1">
    <location>
        <begin position="20"/>
        <end position="46"/>
    </location>
</feature>
<dbReference type="Pfam" id="PF11085">
    <property type="entry name" value="YqhR"/>
    <property type="match status" value="1"/>
</dbReference>
<dbReference type="KEGG" id="fhl:OE105_07235"/>
<keyword evidence="3" id="KW-1185">Reference proteome</keyword>
<feature type="transmembrane region" description="Helical" evidence="1">
    <location>
        <begin position="132"/>
        <end position="153"/>
    </location>
</feature>
<evidence type="ECO:0000256" key="1">
    <source>
        <dbReference type="SAM" id="Phobius"/>
    </source>
</evidence>
<keyword evidence="1" id="KW-0472">Membrane</keyword>
<dbReference type="AlphaFoldDB" id="A0A9E8M2I1"/>
<dbReference type="EMBL" id="CP106877">
    <property type="protein sequence ID" value="WAA13927.1"/>
    <property type="molecule type" value="Genomic_DNA"/>
</dbReference>
<evidence type="ECO:0000313" key="3">
    <source>
        <dbReference type="Proteomes" id="UP001164726"/>
    </source>
</evidence>
<dbReference type="InterPro" id="IPR024563">
    <property type="entry name" value="YqhR"/>
</dbReference>
<protein>
    <submittedName>
        <fullName evidence="2">YqhR family membrane protein</fullName>
    </submittedName>
</protein>
<name>A0A9E8M2I1_9BACI</name>
<gene>
    <name evidence="2" type="ORF">OE105_07235</name>
</gene>
<reference evidence="2" key="1">
    <citation type="submission" date="2022-09" db="EMBL/GenBank/DDBJ databases">
        <title>Complete Genomes of Fervidibacillus albus and Fervidibacillus halotolerans isolated from tidal flat sediments.</title>
        <authorList>
            <person name="Kwon K.K."/>
            <person name="Yang S.-H."/>
            <person name="Park M.J."/>
            <person name="Oh H.-M."/>
        </authorList>
    </citation>
    <scope>NUCLEOTIDE SEQUENCE</scope>
    <source>
        <strain evidence="2">MEBiC13594</strain>
    </source>
</reference>
<evidence type="ECO:0000313" key="2">
    <source>
        <dbReference type="EMBL" id="WAA13927.1"/>
    </source>
</evidence>
<feature type="transmembrane region" description="Helical" evidence="1">
    <location>
        <begin position="98"/>
        <end position="120"/>
    </location>
</feature>
<accession>A0A9E8M2I1</accession>
<sequence>MILSQRKLEEQTREKSLSVVTSSAITGFFGGAFWGTLGFLANVFHFTDIHPNVILEPWSLGDWKTGWIGTTLSIFFLGLFGIVAAYIYYFTLKKFENFWVGIFYGLALFLFVFFILNPLFPSLNPITELTKNTIITTLCLFVLFGVFIGYSISYDYHEMLREKGQAMEGKGEE</sequence>
<dbReference type="Proteomes" id="UP001164726">
    <property type="component" value="Chromosome"/>
</dbReference>
<proteinExistence type="predicted"/>
<organism evidence="2 3">
    <name type="scientific">Fervidibacillus halotolerans</name>
    <dbReference type="NCBI Taxonomy" id="2980027"/>
    <lineage>
        <taxon>Bacteria</taxon>
        <taxon>Bacillati</taxon>
        <taxon>Bacillota</taxon>
        <taxon>Bacilli</taxon>
        <taxon>Bacillales</taxon>
        <taxon>Bacillaceae</taxon>
        <taxon>Fervidibacillus</taxon>
    </lineage>
</organism>